<dbReference type="Gene3D" id="1.10.510.10">
    <property type="entry name" value="Transferase(Phosphotransferase) domain 1"/>
    <property type="match status" value="1"/>
</dbReference>
<dbReference type="RefSeq" id="WP_205348380.1">
    <property type="nucleotide sequence ID" value="NZ_JAFEUP010000003.1"/>
</dbReference>
<dbReference type="InterPro" id="IPR011009">
    <property type="entry name" value="Kinase-like_dom_sf"/>
</dbReference>
<name>A0ABS2IH69_9GAMM</name>
<dbReference type="Proteomes" id="UP000717995">
    <property type="component" value="Unassembled WGS sequence"/>
</dbReference>
<dbReference type="EMBL" id="JAFEUP010000003">
    <property type="protein sequence ID" value="MBM7061188.1"/>
    <property type="molecule type" value="Genomic_DNA"/>
</dbReference>
<evidence type="ECO:0000313" key="1">
    <source>
        <dbReference type="EMBL" id="MBM7061188.1"/>
    </source>
</evidence>
<proteinExistence type="predicted"/>
<protein>
    <submittedName>
        <fullName evidence="1">Phosphotransferase</fullName>
    </submittedName>
</protein>
<dbReference type="SUPFAM" id="SSF56112">
    <property type="entry name" value="Protein kinase-like (PK-like)"/>
    <property type="match status" value="1"/>
</dbReference>
<organism evidence="1 2">
    <name type="scientific">Zestomonas insulae</name>
    <dbReference type="NCBI Taxonomy" id="2809017"/>
    <lineage>
        <taxon>Bacteria</taxon>
        <taxon>Pseudomonadati</taxon>
        <taxon>Pseudomonadota</taxon>
        <taxon>Gammaproteobacteria</taxon>
        <taxon>Pseudomonadales</taxon>
        <taxon>Pseudomonadaceae</taxon>
        <taxon>Zestomonas</taxon>
    </lineage>
</organism>
<dbReference type="Pfam" id="PF06293">
    <property type="entry name" value="Kdo"/>
    <property type="match status" value="1"/>
</dbReference>
<keyword evidence="2" id="KW-1185">Reference proteome</keyword>
<comment type="caution">
    <text evidence="1">The sequence shown here is derived from an EMBL/GenBank/DDBJ whole genome shotgun (WGS) entry which is preliminary data.</text>
</comment>
<reference evidence="1 2" key="1">
    <citation type="submission" date="2021-02" db="EMBL/GenBank/DDBJ databases">
        <authorList>
            <person name="Lee D.-H."/>
        </authorList>
    </citation>
    <scope>NUCLEOTIDE SEQUENCE [LARGE SCALE GENOMIC DNA]</scope>
    <source>
        <strain evidence="1 2">UL073</strain>
    </source>
</reference>
<accession>A0ABS2IH69</accession>
<sequence>MQTLDPESYQSLRMGATVLEADAHGDKVLHLQDGRFLKLFRRKRLISSAALYPYAQRFADNIEALQQRGIPCPRVEQVYRIPAIQRDAVLYAPLPGLTLRQALAEPARPSAELAERLARFIARLHQSGVYFRSLHLGNILLTENDELGLIDVADMQCQKRPLNAWKRKRNFKHLLRYPKDQQLLEQRLGLANLTQLYRQALT</sequence>
<evidence type="ECO:0000313" key="2">
    <source>
        <dbReference type="Proteomes" id="UP000717995"/>
    </source>
</evidence>
<gene>
    <name evidence="1" type="ORF">JQX08_10760</name>
</gene>